<feature type="compositionally biased region" description="Polar residues" evidence="1">
    <location>
        <begin position="10"/>
        <end position="20"/>
    </location>
</feature>
<name>A0A0E9WN55_ANGAN</name>
<dbReference type="EMBL" id="GBXM01017679">
    <property type="protein sequence ID" value="JAH90898.1"/>
    <property type="molecule type" value="Transcribed_RNA"/>
</dbReference>
<feature type="region of interest" description="Disordered" evidence="1">
    <location>
        <begin position="1"/>
        <end position="20"/>
    </location>
</feature>
<reference evidence="2" key="1">
    <citation type="submission" date="2014-11" db="EMBL/GenBank/DDBJ databases">
        <authorList>
            <person name="Amaro Gonzalez C."/>
        </authorList>
    </citation>
    <scope>NUCLEOTIDE SEQUENCE</scope>
</reference>
<proteinExistence type="predicted"/>
<evidence type="ECO:0000313" key="2">
    <source>
        <dbReference type="EMBL" id="JAH90898.1"/>
    </source>
</evidence>
<dbReference type="AlphaFoldDB" id="A0A0E9WN55"/>
<sequence>MCPIMKKSNDQNSLRSQSVKPQKVILQEGSWIRIECTETGSSVEEQDEGTDIISLSGIKLSVTNSKDFMKSLETGEVLDGSKSGRTI</sequence>
<evidence type="ECO:0000256" key="1">
    <source>
        <dbReference type="SAM" id="MobiDB-lite"/>
    </source>
</evidence>
<reference evidence="2" key="2">
    <citation type="journal article" date="2015" name="Fish Shellfish Immunol.">
        <title>Early steps in the European eel (Anguilla anguilla)-Vibrio vulnificus interaction in the gills: Role of the RtxA13 toxin.</title>
        <authorList>
            <person name="Callol A."/>
            <person name="Pajuelo D."/>
            <person name="Ebbesson L."/>
            <person name="Teles M."/>
            <person name="MacKenzie S."/>
            <person name="Amaro C."/>
        </authorList>
    </citation>
    <scope>NUCLEOTIDE SEQUENCE</scope>
</reference>
<accession>A0A0E9WN55</accession>
<protein>
    <submittedName>
        <fullName evidence="2">Uncharacterized protein</fullName>
    </submittedName>
</protein>
<organism evidence="2">
    <name type="scientific">Anguilla anguilla</name>
    <name type="common">European freshwater eel</name>
    <name type="synonym">Muraena anguilla</name>
    <dbReference type="NCBI Taxonomy" id="7936"/>
    <lineage>
        <taxon>Eukaryota</taxon>
        <taxon>Metazoa</taxon>
        <taxon>Chordata</taxon>
        <taxon>Craniata</taxon>
        <taxon>Vertebrata</taxon>
        <taxon>Euteleostomi</taxon>
        <taxon>Actinopterygii</taxon>
        <taxon>Neopterygii</taxon>
        <taxon>Teleostei</taxon>
        <taxon>Anguilliformes</taxon>
        <taxon>Anguillidae</taxon>
        <taxon>Anguilla</taxon>
    </lineage>
</organism>